<evidence type="ECO:0000256" key="1">
    <source>
        <dbReference type="SAM" id="Phobius"/>
    </source>
</evidence>
<accession>A0A0B0NF35</accession>
<dbReference type="Proteomes" id="UP000032142">
    <property type="component" value="Unassembled WGS sequence"/>
</dbReference>
<evidence type="ECO:0000313" key="2">
    <source>
        <dbReference type="EMBL" id="KHG11267.1"/>
    </source>
</evidence>
<dbReference type="EMBL" id="KN395513">
    <property type="protein sequence ID" value="KHG11267.1"/>
    <property type="molecule type" value="Genomic_DNA"/>
</dbReference>
<keyword evidence="1" id="KW-1133">Transmembrane helix</keyword>
<name>A0A0B0NF35_GOSAR</name>
<gene>
    <name evidence="2" type="ORF">F383_12546</name>
</gene>
<organism evidence="2 3">
    <name type="scientific">Gossypium arboreum</name>
    <name type="common">Tree cotton</name>
    <name type="synonym">Gossypium nanking</name>
    <dbReference type="NCBI Taxonomy" id="29729"/>
    <lineage>
        <taxon>Eukaryota</taxon>
        <taxon>Viridiplantae</taxon>
        <taxon>Streptophyta</taxon>
        <taxon>Embryophyta</taxon>
        <taxon>Tracheophyta</taxon>
        <taxon>Spermatophyta</taxon>
        <taxon>Magnoliopsida</taxon>
        <taxon>eudicotyledons</taxon>
        <taxon>Gunneridae</taxon>
        <taxon>Pentapetalae</taxon>
        <taxon>rosids</taxon>
        <taxon>malvids</taxon>
        <taxon>Malvales</taxon>
        <taxon>Malvaceae</taxon>
        <taxon>Malvoideae</taxon>
        <taxon>Gossypium</taxon>
    </lineage>
</organism>
<protein>
    <submittedName>
        <fullName evidence="2">Succinyl-diaminopimelate desuccinylase</fullName>
    </submittedName>
</protein>
<keyword evidence="1" id="KW-0472">Membrane</keyword>
<dbReference type="AlphaFoldDB" id="A0A0B0NF35"/>
<keyword evidence="3" id="KW-1185">Reference proteome</keyword>
<reference evidence="3" key="1">
    <citation type="submission" date="2014-09" db="EMBL/GenBank/DDBJ databases">
        <authorList>
            <person name="Mudge J."/>
            <person name="Ramaraj T."/>
            <person name="Lindquist I.E."/>
            <person name="Bharti A.K."/>
            <person name="Sundararajan A."/>
            <person name="Cameron C.T."/>
            <person name="Woodward J.E."/>
            <person name="May G.D."/>
            <person name="Brubaker C."/>
            <person name="Broadhvest J."/>
            <person name="Wilkins T.A."/>
        </authorList>
    </citation>
    <scope>NUCLEOTIDE SEQUENCE</scope>
    <source>
        <strain evidence="3">cv. AKA8401</strain>
    </source>
</reference>
<feature type="transmembrane region" description="Helical" evidence="1">
    <location>
        <begin position="34"/>
        <end position="52"/>
    </location>
</feature>
<sequence length="57" mass="6284">MVYPCKSCVDSVKLTWACDLLVKGTLGHVDFPCWPVLPVFGSFLALFAHLCLPKSKT</sequence>
<evidence type="ECO:0000313" key="3">
    <source>
        <dbReference type="Proteomes" id="UP000032142"/>
    </source>
</evidence>
<keyword evidence="1" id="KW-0812">Transmembrane</keyword>
<proteinExistence type="predicted"/>